<evidence type="ECO:0000313" key="3">
    <source>
        <dbReference type="EMBL" id="KAG9190999.1"/>
    </source>
</evidence>
<accession>A0AAD4IAE6</accession>
<dbReference type="PANTHER" id="PTHR10622:SF10">
    <property type="entry name" value="HET DOMAIN-CONTAINING PROTEIN"/>
    <property type="match status" value="1"/>
</dbReference>
<feature type="domain" description="Heterokaryon incompatibility" evidence="1">
    <location>
        <begin position="23"/>
        <end position="116"/>
    </location>
</feature>
<dbReference type="EMBL" id="JAANER010000004">
    <property type="protein sequence ID" value="KAG9190999.1"/>
    <property type="molecule type" value="Genomic_DNA"/>
</dbReference>
<organism evidence="3 4">
    <name type="scientific">Alternaria panax</name>
    <dbReference type="NCBI Taxonomy" id="48097"/>
    <lineage>
        <taxon>Eukaryota</taxon>
        <taxon>Fungi</taxon>
        <taxon>Dikarya</taxon>
        <taxon>Ascomycota</taxon>
        <taxon>Pezizomycotina</taxon>
        <taxon>Dothideomycetes</taxon>
        <taxon>Pleosporomycetidae</taxon>
        <taxon>Pleosporales</taxon>
        <taxon>Pleosporineae</taxon>
        <taxon>Pleosporaceae</taxon>
        <taxon>Alternaria</taxon>
        <taxon>Alternaria sect. Panax</taxon>
    </lineage>
</organism>
<evidence type="ECO:0000259" key="2">
    <source>
        <dbReference type="Pfam" id="PF26640"/>
    </source>
</evidence>
<keyword evidence="4" id="KW-1185">Reference proteome</keyword>
<gene>
    <name evidence="3" type="ORF">G6011_09087</name>
</gene>
<dbReference type="AlphaFoldDB" id="A0AAD4IAE6"/>
<dbReference type="InterPro" id="IPR010730">
    <property type="entry name" value="HET"/>
</dbReference>
<dbReference type="InterPro" id="IPR058525">
    <property type="entry name" value="DUF8212"/>
</dbReference>
<dbReference type="PANTHER" id="PTHR10622">
    <property type="entry name" value="HET DOMAIN-CONTAINING PROTEIN"/>
    <property type="match status" value="1"/>
</dbReference>
<dbReference type="Pfam" id="PF26640">
    <property type="entry name" value="DUF8212"/>
    <property type="match status" value="1"/>
</dbReference>
<proteinExistence type="predicted"/>
<dbReference type="Pfam" id="PF06985">
    <property type="entry name" value="HET"/>
    <property type="match status" value="1"/>
</dbReference>
<evidence type="ECO:0008006" key="5">
    <source>
        <dbReference type="Google" id="ProtNLM"/>
    </source>
</evidence>
<dbReference type="Proteomes" id="UP001199106">
    <property type="component" value="Unassembled WGS sequence"/>
</dbReference>
<protein>
    <recommendedName>
        <fullName evidence="5">Heterokaryon incompatibility domain-containing protein</fullName>
    </recommendedName>
</protein>
<feature type="domain" description="DUF8212" evidence="2">
    <location>
        <begin position="227"/>
        <end position="264"/>
    </location>
</feature>
<evidence type="ECO:0000313" key="4">
    <source>
        <dbReference type="Proteomes" id="UP001199106"/>
    </source>
</evidence>
<reference evidence="3" key="1">
    <citation type="submission" date="2021-07" db="EMBL/GenBank/DDBJ databases">
        <title>Genome Resource of American Ginseng Black Spot Pathogen Alternaria panax.</title>
        <authorList>
            <person name="Qiu C."/>
            <person name="Wang W."/>
            <person name="Liu Z."/>
        </authorList>
    </citation>
    <scope>NUCLEOTIDE SEQUENCE</scope>
    <source>
        <strain evidence="3">BNCC115425</strain>
    </source>
</reference>
<comment type="caution">
    <text evidence="3">The sequence shown here is derived from an EMBL/GenBank/DDBJ whole genome shotgun (WGS) entry which is preliminary data.</text>
</comment>
<evidence type="ECO:0000259" key="1">
    <source>
        <dbReference type="Pfam" id="PF06985"/>
    </source>
</evidence>
<sequence length="511" mass="58859">MFFIDTKTLALHFRDHADPDQRYAILSHVWGHTKDEVTYEEMLILPQDRPKSTLAKPGYRKIVETCRIASSPRYKLSYLWCDTCCINKSSSAELSEAINSMFRYYKEARVCFAYLFDVAGSDYSFNASKWFSRGWTLQELIAPKDLVFYSKKWEFRGTKASLATQITEITGIPDKILKHEIELSEVPVAQRFSWASERNTTRDEDMAYSLLGLFDINMAMLYGEGSKAFIRLQEHILSECADDSIFLWNDQYSDQQLTGLLAPSPRSFRQMRSITPEPTVRPRDFYLTNRGIRLKLGLSWDNDTGLAILPVKHSLGTISRPVGVYLRRVGPDLFVRAQPQKCPTVETEVMYTEFTAVKSLTPPQAAMIIDKVMRVEKPAGIRVSRVEPYGLWDPSAKWLHATHTGAIIGYLEFKAESYPVFAFVFFFRNSHWSATVVVGDRWADRRKEFHKHYHDNLDELRYFDTMGDSRMAKIDKIKPDSKVLTLHMRVARGTGRPHLEIKEVDRKGGAH</sequence>
<name>A0AAD4IAE6_9PLEO</name>